<dbReference type="InterPro" id="IPR002925">
    <property type="entry name" value="Dienelactn_hydro"/>
</dbReference>
<dbReference type="SUPFAM" id="SSF53474">
    <property type="entry name" value="alpha/beta-Hydrolases"/>
    <property type="match status" value="1"/>
</dbReference>
<reference evidence="4" key="1">
    <citation type="submission" date="2017-01" db="EMBL/GenBank/DDBJ databases">
        <authorList>
            <person name="Varghese N."/>
            <person name="Submissions S."/>
        </authorList>
    </citation>
    <scope>NUCLEOTIDE SEQUENCE [LARGE SCALE GENOMIC DNA]</scope>
    <source>
        <strain evidence="4">UM1</strain>
    </source>
</reference>
<dbReference type="Gene3D" id="3.40.50.1820">
    <property type="entry name" value="alpha/beta hydrolase"/>
    <property type="match status" value="1"/>
</dbReference>
<accession>A0A1N6WL75</accession>
<evidence type="ECO:0000259" key="2">
    <source>
        <dbReference type="Pfam" id="PF23678"/>
    </source>
</evidence>
<protein>
    <submittedName>
        <fullName evidence="3">Carboxymethylenebutenolidase</fullName>
    </submittedName>
</protein>
<feature type="domain" description="Dienelactone hydrolase" evidence="1">
    <location>
        <begin position="86"/>
        <end position="296"/>
    </location>
</feature>
<dbReference type="Pfam" id="PF01738">
    <property type="entry name" value="DLH"/>
    <property type="match status" value="1"/>
</dbReference>
<dbReference type="Proteomes" id="UP000241788">
    <property type="component" value="Unassembled WGS sequence"/>
</dbReference>
<dbReference type="GO" id="GO:0016787">
    <property type="term" value="F:hydrolase activity"/>
    <property type="evidence" value="ECO:0007669"/>
    <property type="project" value="InterPro"/>
</dbReference>
<proteinExistence type="predicted"/>
<dbReference type="InterPro" id="IPR051049">
    <property type="entry name" value="Dienelactone_hydrolase-like"/>
</dbReference>
<name>A0A1N6WL75_9GAMM</name>
<organism evidence="3 4">
    <name type="scientific">Solilutibacter tolerans</name>
    <dbReference type="NCBI Taxonomy" id="1604334"/>
    <lineage>
        <taxon>Bacteria</taxon>
        <taxon>Pseudomonadati</taxon>
        <taxon>Pseudomonadota</taxon>
        <taxon>Gammaproteobacteria</taxon>
        <taxon>Lysobacterales</taxon>
        <taxon>Lysobacteraceae</taxon>
        <taxon>Solilutibacter</taxon>
    </lineage>
</organism>
<dbReference type="InterPro" id="IPR006311">
    <property type="entry name" value="TAT_signal"/>
</dbReference>
<gene>
    <name evidence="3" type="ORF">SAMN05421546_2098</name>
</gene>
<dbReference type="EMBL" id="FTLW01000004">
    <property type="protein sequence ID" value="SIQ90849.1"/>
    <property type="molecule type" value="Genomic_DNA"/>
</dbReference>
<dbReference type="PANTHER" id="PTHR46623:SF6">
    <property type="entry name" value="ALPHA_BETA-HYDROLASES SUPERFAMILY PROTEIN"/>
    <property type="match status" value="1"/>
</dbReference>
<evidence type="ECO:0000313" key="3">
    <source>
        <dbReference type="EMBL" id="SIQ90849.1"/>
    </source>
</evidence>
<dbReference type="Pfam" id="PF23678">
    <property type="entry name" value="YqhI"/>
    <property type="match status" value="1"/>
</dbReference>
<keyword evidence="4" id="KW-1185">Reference proteome</keyword>
<dbReference type="AlphaFoldDB" id="A0A1N6WL75"/>
<dbReference type="NCBIfam" id="NF041440">
    <property type="entry name" value="hydrolase_YghX"/>
    <property type="match status" value="1"/>
</dbReference>
<dbReference type="PANTHER" id="PTHR46623">
    <property type="entry name" value="CARBOXYMETHYLENEBUTENOLIDASE-RELATED"/>
    <property type="match status" value="1"/>
</dbReference>
<sequence length="297" mass="32528">MSMTRLTAKDFSPKLLELYDFYVHGRITRREFLASAGKCAIGGMTAATALSLLSPNYALAQQIEFTDPDIKPEYVRYPSPKGHGEVRGYLVRPAKAEGPVPGVVVVHENRGLNPYIEDVARRVAKAGFVALAPDGLTSVGGYPGNDEKGRELQKQVDPEKLMNDFFAAIDHLMASDFVSDKVGITGFCYGGGVSHVAAVAYPELAAAVPFYGRQAKPEDVAKIKAPLLIHFAETDPGVNSTWPDYEKALKAAGKTYEAHFYPGTNHGFHNDSTPRYDEAAANLAWERTIAWFRRYLA</sequence>
<dbReference type="InterPro" id="IPR048094">
    <property type="entry name" value="YghX_hydrolase-like"/>
</dbReference>
<evidence type="ECO:0000259" key="1">
    <source>
        <dbReference type="Pfam" id="PF01738"/>
    </source>
</evidence>
<dbReference type="InterPro" id="IPR029058">
    <property type="entry name" value="AB_hydrolase_fold"/>
</dbReference>
<feature type="domain" description="YqhI" evidence="2">
    <location>
        <begin position="3"/>
        <end position="38"/>
    </location>
</feature>
<dbReference type="InterPro" id="IPR057802">
    <property type="entry name" value="YqhI_dom"/>
</dbReference>
<evidence type="ECO:0000313" key="4">
    <source>
        <dbReference type="Proteomes" id="UP000241788"/>
    </source>
</evidence>
<dbReference type="PROSITE" id="PS51318">
    <property type="entry name" value="TAT"/>
    <property type="match status" value="1"/>
</dbReference>